<evidence type="ECO:0000256" key="5">
    <source>
        <dbReference type="ARBA" id="ARBA00023049"/>
    </source>
</evidence>
<comment type="similarity">
    <text evidence="1">Belongs to the peptidase M16 family.</text>
</comment>
<keyword evidence="2" id="KW-0645">Protease</keyword>
<dbReference type="InterPro" id="IPR050626">
    <property type="entry name" value="Peptidase_M16"/>
</dbReference>
<dbReference type="Pfam" id="PF05193">
    <property type="entry name" value="Peptidase_M16_C"/>
    <property type="match status" value="2"/>
</dbReference>
<evidence type="ECO:0000256" key="6">
    <source>
        <dbReference type="SAM" id="SignalP"/>
    </source>
</evidence>
<keyword evidence="5" id="KW-0482">Metalloprotease</keyword>
<dbReference type="PANTHER" id="PTHR43690">
    <property type="entry name" value="NARDILYSIN"/>
    <property type="match status" value="1"/>
</dbReference>
<protein>
    <submittedName>
        <fullName evidence="9">Insulinase family protein</fullName>
    </submittedName>
</protein>
<dbReference type="Proteomes" id="UP000240506">
    <property type="component" value="Unassembled WGS sequence"/>
</dbReference>
<keyword evidence="10" id="KW-1185">Reference proteome</keyword>
<evidence type="ECO:0000256" key="4">
    <source>
        <dbReference type="ARBA" id="ARBA00022833"/>
    </source>
</evidence>
<gene>
    <name evidence="9" type="ORF">C9I43_00970</name>
</gene>
<evidence type="ECO:0000313" key="10">
    <source>
        <dbReference type="Proteomes" id="UP000240506"/>
    </source>
</evidence>
<feature type="signal peptide" evidence="6">
    <location>
        <begin position="1"/>
        <end position="18"/>
    </location>
</feature>
<keyword evidence="3" id="KW-0378">Hydrolase</keyword>
<comment type="caution">
    <text evidence="9">The sequence shown here is derived from an EMBL/GenBank/DDBJ whole genome shotgun (WGS) entry which is preliminary data.</text>
</comment>
<evidence type="ECO:0000256" key="1">
    <source>
        <dbReference type="ARBA" id="ARBA00007261"/>
    </source>
</evidence>
<feature type="domain" description="Peptidase M16 C-terminal" evidence="8">
    <location>
        <begin position="700"/>
        <end position="860"/>
    </location>
</feature>
<feature type="domain" description="Peptidase M16 N-terminal" evidence="7">
    <location>
        <begin position="49"/>
        <end position="172"/>
    </location>
</feature>
<dbReference type="EMBL" id="PYSG01000002">
    <property type="protein sequence ID" value="PTA49195.1"/>
    <property type="molecule type" value="Genomic_DNA"/>
</dbReference>
<sequence>MRQWLLLALLSVALPLQASEEPLWMGTADLPMSGRIHTGELANGMRYLLVSNKTPEQAVIVRMRVDVGSVVESDTEQGLVHFLEHMAFNGSTGLAAGEMIPTLQRLGLSFGADTNAVTEFQQTVYQFNLPSNSQDKVDTALFLMREIGSNLLLDPALIEREKAVVLAELRERSGADLENYRNQLQFLMPDTLLSKRLPVGEANSIKNATRETLLSLYQGFYTPSRTTLIVVGDIEVAAVEQKIKQQFVSWQAAPLAAKVKPQALGTVAERQRVDAAAFFDPSLSTSVSLGMLKPMAYPADSPAVREQEILLELAHGILYRRMESQRLHSQGLSGVSLQVGDQFDIAYGTQMGLGTQENNWQEGIAILEQTLRQAQEFGFSQQEIDQQIKRMHKEYQLSAAGSTTIHSVNIAEGLVYSVAENRVPVEPEWLLAFFEKILPTVTPQKLKQVFNQTWNATPYLYLTSNKPIENVEKQLIASYEKSRKQAVSAPASKVIDEFAYTQFGEQGKLITDSRDAETGIRQLQFTNGVRLNLKPTDFNKGTTLVSLNIGFGEVPFPELDGLSYLFNSAFVQGGLKAHDYESLQEIFAGQDISINLGLREQSFGGEISTNAAELRTQLGLMTAFLIEPGMNKQAEQLFREQVIAEQQSLHSNPQTEFSNQFDRISHSGDKRYGYGEPEEILKRQFAELAPSFHSAVEQGAIEIAIVGDFDEASAIAAVAETLGAIKRSPTEHGQSLVPMFPKVPAKMTLTHYGHPDSAVLAMVWPTTDMTHLSQHAGLGLLEQVLSILLTENVREKAGASYSPSAFSYNDLNASGYGYLGLFSATTQAMLPTVSEYFTAAVNQVKQPQGISEDLLNRARQPVLEWMQAAPQSNGFWLDLASNAQSYPGRFAAFKQRQALAQKMTPVELSKLAQQYLQNENSLTIRVLPAPYQ</sequence>
<keyword evidence="4" id="KW-0862">Zinc</keyword>
<dbReference type="PANTHER" id="PTHR43690:SF17">
    <property type="entry name" value="PROTEIN YHJJ"/>
    <property type="match status" value="1"/>
</dbReference>
<dbReference type="InterPro" id="IPR007863">
    <property type="entry name" value="Peptidase_M16_C"/>
</dbReference>
<feature type="chain" id="PRO_5046562204" evidence="6">
    <location>
        <begin position="19"/>
        <end position="932"/>
    </location>
</feature>
<name>A0ABX5HQQ5_9GAMM</name>
<dbReference type="InterPro" id="IPR011249">
    <property type="entry name" value="Metalloenz_LuxS/M16"/>
</dbReference>
<evidence type="ECO:0000259" key="7">
    <source>
        <dbReference type="Pfam" id="PF00675"/>
    </source>
</evidence>
<dbReference type="Gene3D" id="3.30.830.10">
    <property type="entry name" value="Metalloenzyme, LuxS/M16 peptidase-like"/>
    <property type="match status" value="4"/>
</dbReference>
<keyword evidence="6" id="KW-0732">Signal</keyword>
<dbReference type="RefSeq" id="WP_107881535.1">
    <property type="nucleotide sequence ID" value="NZ_PYSG01000002.1"/>
</dbReference>
<evidence type="ECO:0000256" key="2">
    <source>
        <dbReference type="ARBA" id="ARBA00022670"/>
    </source>
</evidence>
<dbReference type="Pfam" id="PF00675">
    <property type="entry name" value="Peptidase_M16"/>
    <property type="match status" value="1"/>
</dbReference>
<feature type="domain" description="Peptidase M16 C-terminal" evidence="8">
    <location>
        <begin position="208"/>
        <end position="390"/>
    </location>
</feature>
<evidence type="ECO:0000256" key="3">
    <source>
        <dbReference type="ARBA" id="ARBA00022801"/>
    </source>
</evidence>
<dbReference type="SUPFAM" id="SSF63411">
    <property type="entry name" value="LuxS/MPP-like metallohydrolase"/>
    <property type="match status" value="4"/>
</dbReference>
<organism evidence="9 10">
    <name type="scientific">Shewanella morhuae</name>
    <dbReference type="NCBI Taxonomy" id="365591"/>
    <lineage>
        <taxon>Bacteria</taxon>
        <taxon>Pseudomonadati</taxon>
        <taxon>Pseudomonadota</taxon>
        <taxon>Gammaproteobacteria</taxon>
        <taxon>Alteromonadales</taxon>
        <taxon>Shewanellaceae</taxon>
        <taxon>Shewanella</taxon>
    </lineage>
</organism>
<accession>A0ABX5HQQ5</accession>
<evidence type="ECO:0000259" key="8">
    <source>
        <dbReference type="Pfam" id="PF05193"/>
    </source>
</evidence>
<reference evidence="9 10" key="1">
    <citation type="submission" date="2018-03" db="EMBL/GenBank/DDBJ databases">
        <authorList>
            <person name="Dailey F.E."/>
        </authorList>
    </citation>
    <scope>NUCLEOTIDE SEQUENCE [LARGE SCALE GENOMIC DNA]</scope>
    <source>
        <strain evidence="9 10">CW7</strain>
    </source>
</reference>
<dbReference type="InterPro" id="IPR011765">
    <property type="entry name" value="Pept_M16_N"/>
</dbReference>
<evidence type="ECO:0000313" key="9">
    <source>
        <dbReference type="EMBL" id="PTA49195.1"/>
    </source>
</evidence>
<proteinExistence type="inferred from homology"/>
<reference evidence="9 10" key="2">
    <citation type="submission" date="2018-04" db="EMBL/GenBank/DDBJ databases">
        <title>Genomic sequence of a freshwater isolate of Shewanella morhuae.</title>
        <authorList>
            <person name="Castillo D.E."/>
            <person name="Gram L."/>
        </authorList>
    </citation>
    <scope>NUCLEOTIDE SEQUENCE [LARGE SCALE GENOMIC DNA]</scope>
    <source>
        <strain evidence="9 10">CW7</strain>
    </source>
</reference>